<reference evidence="1 2" key="1">
    <citation type="submission" date="2020-12" db="EMBL/GenBank/DDBJ databases">
        <title>Whole genome sequences of gut porcine anaerobes.</title>
        <authorList>
            <person name="Kubasova T."/>
            <person name="Jahodarova E."/>
            <person name="Rychlik I."/>
        </authorList>
    </citation>
    <scope>NUCLEOTIDE SEQUENCE [LARGE SCALE GENOMIC DNA]</scope>
    <source>
        <strain evidence="1 2">An925</strain>
    </source>
</reference>
<dbReference type="EMBL" id="JADYTN010000075">
    <property type="protein sequence ID" value="MCF2564913.1"/>
    <property type="molecule type" value="Genomic_DNA"/>
</dbReference>
<keyword evidence="2" id="KW-1185">Reference proteome</keyword>
<protein>
    <submittedName>
        <fullName evidence="1">Uncharacterized protein</fullName>
    </submittedName>
</protein>
<accession>A0ABS9CII9</accession>
<name>A0ABS9CII9_9BACT</name>
<proteinExistence type="predicted"/>
<organism evidence="1 2">
    <name type="scientific">Xylanibacter brevis</name>
    <dbReference type="NCBI Taxonomy" id="83231"/>
    <lineage>
        <taxon>Bacteria</taxon>
        <taxon>Pseudomonadati</taxon>
        <taxon>Bacteroidota</taxon>
        <taxon>Bacteroidia</taxon>
        <taxon>Bacteroidales</taxon>
        <taxon>Prevotellaceae</taxon>
        <taxon>Xylanibacter</taxon>
    </lineage>
</organism>
<gene>
    <name evidence="1" type="ORF">I6E12_12500</name>
</gene>
<dbReference type="Proteomes" id="UP001200470">
    <property type="component" value="Unassembled WGS sequence"/>
</dbReference>
<evidence type="ECO:0000313" key="2">
    <source>
        <dbReference type="Proteomes" id="UP001200470"/>
    </source>
</evidence>
<evidence type="ECO:0000313" key="1">
    <source>
        <dbReference type="EMBL" id="MCF2564913.1"/>
    </source>
</evidence>
<dbReference type="RefSeq" id="WP_301638753.1">
    <property type="nucleotide sequence ID" value="NZ_JADYTN010000075.1"/>
</dbReference>
<comment type="caution">
    <text evidence="1">The sequence shown here is derived from an EMBL/GenBank/DDBJ whole genome shotgun (WGS) entry which is preliminary data.</text>
</comment>
<sequence>MKTKERIAQLFNNLDIWIGLPKYQAERRLDVFFGLYMEDILKECRSELFAEEDQLILVPEFPLQKNKSNNECTNIDYLVFNKTKKCVHAIELKTDTHSVDDDQIDYYGKFKHETSLEDLFSFAKKKRAGRSGRKYRYLSEYITENHLEECQTKGNVIYILPNCDFPDSIKISDNGFDSITFSDIVNRMEKYATDDELLSAFIHFLQKHQ</sequence>